<dbReference type="PANTHER" id="PTHR43393">
    <property type="entry name" value="CYTOKININ RIBOSIDE 5'-MONOPHOSPHATE PHOSPHORIBOHYDROLASE"/>
    <property type="match status" value="1"/>
</dbReference>
<dbReference type="InterPro" id="IPR005269">
    <property type="entry name" value="LOG"/>
</dbReference>
<evidence type="ECO:0000313" key="4">
    <source>
        <dbReference type="Proteomes" id="UP001262582"/>
    </source>
</evidence>
<name>A0ABU3D7S9_9FLAO</name>
<organism evidence="3 4">
    <name type="scientific">Autumnicola musiva</name>
    <dbReference type="NCBI Taxonomy" id="3075589"/>
    <lineage>
        <taxon>Bacteria</taxon>
        <taxon>Pseudomonadati</taxon>
        <taxon>Bacteroidota</taxon>
        <taxon>Flavobacteriia</taxon>
        <taxon>Flavobacteriales</taxon>
        <taxon>Flavobacteriaceae</taxon>
        <taxon>Autumnicola</taxon>
    </lineage>
</organism>
<comment type="catalytic activity">
    <reaction evidence="1">
        <text>AMP + H2O = D-ribose 5-phosphate + adenine</text>
        <dbReference type="Rhea" id="RHEA:20129"/>
        <dbReference type="ChEBI" id="CHEBI:15377"/>
        <dbReference type="ChEBI" id="CHEBI:16708"/>
        <dbReference type="ChEBI" id="CHEBI:78346"/>
        <dbReference type="ChEBI" id="CHEBI:456215"/>
        <dbReference type="EC" id="3.2.2.4"/>
    </reaction>
</comment>
<comment type="caution">
    <text evidence="3">The sequence shown here is derived from an EMBL/GenBank/DDBJ whole genome shotgun (WGS) entry which is preliminary data.</text>
</comment>
<accession>A0ABU3D7S9</accession>
<dbReference type="Gene3D" id="3.40.50.450">
    <property type="match status" value="1"/>
</dbReference>
<reference evidence="3 4" key="1">
    <citation type="submission" date="2023-09" db="EMBL/GenBank/DDBJ databases">
        <authorList>
            <person name="Rey-Velasco X."/>
        </authorList>
    </citation>
    <scope>NUCLEOTIDE SEQUENCE [LARGE SCALE GENOMIC DNA]</scope>
    <source>
        <strain evidence="3 4">F117</strain>
    </source>
</reference>
<evidence type="ECO:0000313" key="3">
    <source>
        <dbReference type="EMBL" id="MDT0677419.1"/>
    </source>
</evidence>
<protein>
    <recommendedName>
        <fullName evidence="2">Cytokinin riboside 5'-monophosphate phosphoribohydrolase</fullName>
        <ecNumber evidence="2">3.2.2.n1</ecNumber>
    </recommendedName>
</protein>
<dbReference type="Proteomes" id="UP001262582">
    <property type="component" value="Unassembled WGS sequence"/>
</dbReference>
<sequence>MRPKQGNKAWNEIKTNDSWAIFKIMGEFVNGYEKLSQIGPCVSIFGSARTKPDQKYYKLTEKIAAKIVDHGYGVITGGGPGIMEAGNKGAHLAGGTSVGLNIDLPFEQHDNPYIDSDKSLDFDYFFVRKVMFVKYSQGFVVMPGGFGTLDELFEAITLIQTHKIDKFPIILVGSDFWNGLVEWIKTTLCDSFKNISVADMDLVQVVDTEDEVIEVLDKFYDEYNLSPNF</sequence>
<dbReference type="PANTHER" id="PTHR43393:SF3">
    <property type="entry name" value="LYSINE DECARBOXYLASE-LIKE PROTEIN"/>
    <property type="match status" value="1"/>
</dbReference>
<gene>
    <name evidence="3" type="ORF">RM539_12605</name>
</gene>
<dbReference type="SUPFAM" id="SSF102405">
    <property type="entry name" value="MCP/YpsA-like"/>
    <property type="match status" value="1"/>
</dbReference>
<dbReference type="EMBL" id="JAVRHK010000009">
    <property type="protein sequence ID" value="MDT0677419.1"/>
    <property type="molecule type" value="Genomic_DNA"/>
</dbReference>
<dbReference type="NCBIfam" id="TIGR00730">
    <property type="entry name" value="Rossman fold protein, TIGR00730 family"/>
    <property type="match status" value="1"/>
</dbReference>
<dbReference type="RefSeq" id="WP_311503763.1">
    <property type="nucleotide sequence ID" value="NZ_JAVRHK010000009.1"/>
</dbReference>
<evidence type="ECO:0000256" key="2">
    <source>
        <dbReference type="RuleBase" id="RU363015"/>
    </source>
</evidence>
<keyword evidence="4" id="KW-1185">Reference proteome</keyword>
<dbReference type="EC" id="3.2.2.n1" evidence="2"/>
<dbReference type="Pfam" id="PF03641">
    <property type="entry name" value="Lysine_decarbox"/>
    <property type="match status" value="1"/>
</dbReference>
<evidence type="ECO:0000256" key="1">
    <source>
        <dbReference type="ARBA" id="ARBA00000274"/>
    </source>
</evidence>
<comment type="similarity">
    <text evidence="2">Belongs to the LOG family.</text>
</comment>
<dbReference type="InterPro" id="IPR031100">
    <property type="entry name" value="LOG_fam"/>
</dbReference>
<dbReference type="InterPro" id="IPR052341">
    <property type="entry name" value="LOG_family_nucleotidases"/>
</dbReference>
<keyword evidence="2" id="KW-0203">Cytokinin biosynthesis</keyword>
<proteinExistence type="inferred from homology"/>
<keyword evidence="2" id="KW-0378">Hydrolase</keyword>